<evidence type="ECO:0000256" key="5">
    <source>
        <dbReference type="ARBA" id="ARBA00023242"/>
    </source>
</evidence>
<dbReference type="Proteomes" id="UP001163046">
    <property type="component" value="Unassembled WGS sequence"/>
</dbReference>
<evidence type="ECO:0000256" key="3">
    <source>
        <dbReference type="ARBA" id="ARBA00022664"/>
    </source>
</evidence>
<organism evidence="8 9">
    <name type="scientific">Desmophyllum pertusum</name>
    <dbReference type="NCBI Taxonomy" id="174260"/>
    <lineage>
        <taxon>Eukaryota</taxon>
        <taxon>Metazoa</taxon>
        <taxon>Cnidaria</taxon>
        <taxon>Anthozoa</taxon>
        <taxon>Hexacorallia</taxon>
        <taxon>Scleractinia</taxon>
        <taxon>Caryophylliina</taxon>
        <taxon>Caryophylliidae</taxon>
        <taxon>Desmophyllum</taxon>
    </lineage>
</organism>
<keyword evidence="4" id="KW-0508">mRNA splicing</keyword>
<proteinExistence type="inferred from homology"/>
<dbReference type="PANTHER" id="PTHR23185:SF0">
    <property type="entry name" value="PROTEIN VIRILIZER HOMOLOG"/>
    <property type="match status" value="1"/>
</dbReference>
<evidence type="ECO:0000256" key="2">
    <source>
        <dbReference type="ARBA" id="ARBA00008371"/>
    </source>
</evidence>
<dbReference type="OrthoDB" id="2011702at2759"/>
<evidence type="ECO:0000313" key="8">
    <source>
        <dbReference type="EMBL" id="KAJ7351149.1"/>
    </source>
</evidence>
<keyword evidence="5" id="KW-0539">Nucleus</keyword>
<keyword evidence="3" id="KW-0507">mRNA processing</keyword>
<gene>
    <name evidence="8" type="ORF">OS493_036351</name>
</gene>
<feature type="compositionally biased region" description="Basic and acidic residues" evidence="6">
    <location>
        <begin position="96"/>
        <end position="143"/>
    </location>
</feature>
<comment type="caution">
    <text evidence="8">The sequence shown here is derived from an EMBL/GenBank/DDBJ whole genome shotgun (WGS) entry which is preliminary data.</text>
</comment>
<dbReference type="Pfam" id="PF15912">
    <property type="entry name" value="VIR_N"/>
    <property type="match status" value="1"/>
</dbReference>
<evidence type="ECO:0000256" key="6">
    <source>
        <dbReference type="SAM" id="MobiDB-lite"/>
    </source>
</evidence>
<reference evidence="8" key="1">
    <citation type="submission" date="2023-01" db="EMBL/GenBank/DDBJ databases">
        <title>Genome assembly of the deep-sea coral Lophelia pertusa.</title>
        <authorList>
            <person name="Herrera S."/>
            <person name="Cordes E."/>
        </authorList>
    </citation>
    <scope>NUCLEOTIDE SEQUENCE</scope>
    <source>
        <strain evidence="8">USNM1676648</strain>
        <tissue evidence="8">Polyp</tissue>
    </source>
</reference>
<protein>
    <recommendedName>
        <fullName evidence="7">Virilizer N-terminal domain-containing protein</fullName>
    </recommendedName>
</protein>
<dbReference type="GO" id="GO:0036396">
    <property type="term" value="C:RNA N6-methyladenosine methyltransferase complex"/>
    <property type="evidence" value="ECO:0007669"/>
    <property type="project" value="TreeGrafter"/>
</dbReference>
<name>A0A9W9YI48_9CNID</name>
<evidence type="ECO:0000256" key="4">
    <source>
        <dbReference type="ARBA" id="ARBA00023187"/>
    </source>
</evidence>
<comment type="similarity">
    <text evidence="2">Belongs to the vir family.</text>
</comment>
<dbReference type="GO" id="GO:0003723">
    <property type="term" value="F:RNA binding"/>
    <property type="evidence" value="ECO:0007669"/>
    <property type="project" value="TreeGrafter"/>
</dbReference>
<keyword evidence="9" id="KW-1185">Reference proteome</keyword>
<dbReference type="GO" id="GO:0006397">
    <property type="term" value="P:mRNA processing"/>
    <property type="evidence" value="ECO:0007669"/>
    <property type="project" value="UniProtKB-KW"/>
</dbReference>
<sequence length="281" mass="32292">MGETHPPSFKLDLFIRNLDRPADVVFERLGQLEYKEPNNFQLVTYSKGATDVVVLRGWYNRVTISLYGLFTDVNQRPQEPRPEPRVERPPVIVETRPPEREPERLDRESEKAPHERVPERAERAHDRGPDRPMRRERSAERGPSDSVPSERGTDERVPERSSEPRDRREEQLIVREERKVGKERERTPIKSPQRTKSPLRSPESVTATVGESTAAKPTTPPGSPREEQPAGGESGNQSADELFEPLTPDRSPSNLFMSDEEEPEEPVSNNRRLFLLFNYNV</sequence>
<dbReference type="GO" id="GO:0008380">
    <property type="term" value="P:RNA splicing"/>
    <property type="evidence" value="ECO:0007669"/>
    <property type="project" value="UniProtKB-KW"/>
</dbReference>
<accession>A0A9W9YI48</accession>
<evidence type="ECO:0000256" key="1">
    <source>
        <dbReference type="ARBA" id="ARBA00004123"/>
    </source>
</evidence>
<feature type="domain" description="Virilizer N-terminal" evidence="7">
    <location>
        <begin position="1"/>
        <end position="193"/>
    </location>
</feature>
<dbReference type="GO" id="GO:0005634">
    <property type="term" value="C:nucleus"/>
    <property type="evidence" value="ECO:0007669"/>
    <property type="project" value="UniProtKB-SubCell"/>
</dbReference>
<dbReference type="InterPro" id="IPR031801">
    <property type="entry name" value="VIR_N"/>
</dbReference>
<feature type="compositionally biased region" description="Polar residues" evidence="6">
    <location>
        <begin position="190"/>
        <end position="211"/>
    </location>
</feature>
<dbReference type="AlphaFoldDB" id="A0A9W9YI48"/>
<evidence type="ECO:0000259" key="7">
    <source>
        <dbReference type="Pfam" id="PF15912"/>
    </source>
</evidence>
<feature type="compositionally biased region" description="Basic and acidic residues" evidence="6">
    <location>
        <begin position="78"/>
        <end position="88"/>
    </location>
</feature>
<dbReference type="InterPro" id="IPR026736">
    <property type="entry name" value="Virilizer"/>
</dbReference>
<dbReference type="EMBL" id="MU827361">
    <property type="protein sequence ID" value="KAJ7351149.1"/>
    <property type="molecule type" value="Genomic_DNA"/>
</dbReference>
<feature type="compositionally biased region" description="Basic and acidic residues" evidence="6">
    <location>
        <begin position="151"/>
        <end position="188"/>
    </location>
</feature>
<feature type="region of interest" description="Disordered" evidence="6">
    <location>
        <begin position="74"/>
        <end position="271"/>
    </location>
</feature>
<evidence type="ECO:0000313" key="9">
    <source>
        <dbReference type="Proteomes" id="UP001163046"/>
    </source>
</evidence>
<comment type="subcellular location">
    <subcellularLocation>
        <location evidence="1">Nucleus</location>
    </subcellularLocation>
</comment>
<dbReference type="PANTHER" id="PTHR23185">
    <property type="entry name" value="PROTEIN VIRILIZER HOMOLOG"/>
    <property type="match status" value="1"/>
</dbReference>